<evidence type="ECO:0000256" key="5">
    <source>
        <dbReference type="ARBA" id="ARBA00023163"/>
    </source>
</evidence>
<dbReference type="InterPro" id="IPR015648">
    <property type="entry name" value="Transcrpt_fac_DP"/>
</dbReference>
<organism evidence="11 12">
    <name type="scientific">Riccia sorocarpa</name>
    <dbReference type="NCBI Taxonomy" id="122646"/>
    <lineage>
        <taxon>Eukaryota</taxon>
        <taxon>Viridiplantae</taxon>
        <taxon>Streptophyta</taxon>
        <taxon>Embryophyta</taxon>
        <taxon>Marchantiophyta</taxon>
        <taxon>Marchantiopsida</taxon>
        <taxon>Marchantiidae</taxon>
        <taxon>Marchantiales</taxon>
        <taxon>Ricciaceae</taxon>
        <taxon>Riccia</taxon>
    </lineage>
</organism>
<feature type="domain" description="E2F/DP family winged-helix DNA-binding" evidence="9">
    <location>
        <begin position="18"/>
        <end position="44"/>
    </location>
</feature>
<sequence length="140" mass="15685">MEVGSPSSSSGGGKLSAAVVKNIKRRVYDCLNVMSELGLISKDPGSRRISCHGLNQETAPEEVLRTPKLSTLEKRKLDLQNRLKKKQSILRKYEEEVKGLQNLSERNQRNYHDVGHLPEARLMLPFTLLEVSVHLSGSAY</sequence>
<feature type="domain" description="Transcription factor DP C-terminal" evidence="10">
    <location>
        <begin position="70"/>
        <end position="131"/>
    </location>
</feature>
<dbReference type="GO" id="GO:0005634">
    <property type="term" value="C:nucleus"/>
    <property type="evidence" value="ECO:0007669"/>
    <property type="project" value="UniProtKB-SubCell"/>
</dbReference>
<gene>
    <name evidence="11" type="ORF">R1sor_024747</name>
</gene>
<evidence type="ECO:0000256" key="4">
    <source>
        <dbReference type="ARBA" id="ARBA00023125"/>
    </source>
</evidence>
<dbReference type="Pfam" id="PF02319">
    <property type="entry name" value="WHD_E2F_TDP"/>
    <property type="match status" value="1"/>
</dbReference>
<comment type="similarity">
    <text evidence="2 7">Belongs to the E2F/DP family.</text>
</comment>
<keyword evidence="12" id="KW-1185">Reference proteome</keyword>
<protein>
    <submittedName>
        <fullName evidence="11">Uncharacterized protein</fullName>
    </submittedName>
</protein>
<comment type="subcellular location">
    <subcellularLocation>
        <location evidence="1 7">Nucleus</location>
    </subcellularLocation>
</comment>
<reference evidence="11 12" key="1">
    <citation type="submission" date="2024-09" db="EMBL/GenBank/DDBJ databases">
        <title>Chromosome-scale assembly of Riccia sorocarpa.</title>
        <authorList>
            <person name="Paukszto L."/>
        </authorList>
    </citation>
    <scope>NUCLEOTIDE SEQUENCE [LARGE SCALE GENOMIC DNA]</scope>
    <source>
        <strain evidence="11">LP-2024</strain>
        <tissue evidence="11">Aerial parts of the thallus</tissue>
    </source>
</reference>
<evidence type="ECO:0000259" key="10">
    <source>
        <dbReference type="Pfam" id="PF08781"/>
    </source>
</evidence>
<dbReference type="PANTHER" id="PTHR12548">
    <property type="entry name" value="TRANSCRIPTION FACTOR DP"/>
    <property type="match status" value="1"/>
</dbReference>
<dbReference type="InterPro" id="IPR003316">
    <property type="entry name" value="E2F_WHTH_DNA-bd_dom"/>
</dbReference>
<dbReference type="EMBL" id="JBJQOH010000007">
    <property type="protein sequence ID" value="KAL3681791.1"/>
    <property type="molecule type" value="Genomic_DNA"/>
</dbReference>
<name>A0ABD3GVG9_9MARC</name>
<keyword evidence="5 7" id="KW-0804">Transcription</keyword>
<feature type="coiled-coil region" evidence="8">
    <location>
        <begin position="69"/>
        <end position="110"/>
    </location>
</feature>
<keyword evidence="4 7" id="KW-0238">DNA-binding</keyword>
<evidence type="ECO:0000259" key="9">
    <source>
        <dbReference type="Pfam" id="PF02319"/>
    </source>
</evidence>
<dbReference type="InterPro" id="IPR014889">
    <property type="entry name" value="Transc_factor_DP_C"/>
</dbReference>
<dbReference type="Gene3D" id="1.10.10.10">
    <property type="entry name" value="Winged helix-like DNA-binding domain superfamily/Winged helix DNA-binding domain"/>
    <property type="match status" value="1"/>
</dbReference>
<evidence type="ECO:0000256" key="3">
    <source>
        <dbReference type="ARBA" id="ARBA00023015"/>
    </source>
</evidence>
<dbReference type="SUPFAM" id="SSF144074">
    <property type="entry name" value="E2F-DP heterodimerization region"/>
    <property type="match status" value="1"/>
</dbReference>
<evidence type="ECO:0000256" key="7">
    <source>
        <dbReference type="RuleBase" id="RU003796"/>
    </source>
</evidence>
<dbReference type="InterPro" id="IPR037241">
    <property type="entry name" value="E2F-DP_heterodim"/>
</dbReference>
<dbReference type="PANTHER" id="PTHR12548:SF9">
    <property type="entry name" value="TRANSCRIPTION FACTOR DP"/>
    <property type="match status" value="1"/>
</dbReference>
<evidence type="ECO:0000313" key="11">
    <source>
        <dbReference type="EMBL" id="KAL3681791.1"/>
    </source>
</evidence>
<evidence type="ECO:0000256" key="6">
    <source>
        <dbReference type="ARBA" id="ARBA00023242"/>
    </source>
</evidence>
<evidence type="ECO:0000256" key="8">
    <source>
        <dbReference type="SAM" id="Coils"/>
    </source>
</evidence>
<dbReference type="AlphaFoldDB" id="A0ABD3GVG9"/>
<dbReference type="GO" id="GO:0003677">
    <property type="term" value="F:DNA binding"/>
    <property type="evidence" value="ECO:0007669"/>
    <property type="project" value="UniProtKB-KW"/>
</dbReference>
<accession>A0ABD3GVG9</accession>
<dbReference type="InterPro" id="IPR036390">
    <property type="entry name" value="WH_DNA-bd_sf"/>
</dbReference>
<dbReference type="Pfam" id="PF08781">
    <property type="entry name" value="DP"/>
    <property type="match status" value="1"/>
</dbReference>
<proteinExistence type="inferred from homology"/>
<keyword evidence="8" id="KW-0175">Coiled coil</keyword>
<evidence type="ECO:0000256" key="2">
    <source>
        <dbReference type="ARBA" id="ARBA00010940"/>
    </source>
</evidence>
<comment type="caution">
    <text evidence="11">The sequence shown here is derived from an EMBL/GenBank/DDBJ whole genome shotgun (WGS) entry which is preliminary data.</text>
</comment>
<dbReference type="InterPro" id="IPR038168">
    <property type="entry name" value="TF_DP_C_sf"/>
</dbReference>
<keyword evidence="3 7" id="KW-0805">Transcription regulation</keyword>
<dbReference type="InterPro" id="IPR036388">
    <property type="entry name" value="WH-like_DNA-bd_sf"/>
</dbReference>
<keyword evidence="6 7" id="KW-0539">Nucleus</keyword>
<evidence type="ECO:0000313" key="12">
    <source>
        <dbReference type="Proteomes" id="UP001633002"/>
    </source>
</evidence>
<evidence type="ECO:0000256" key="1">
    <source>
        <dbReference type="ARBA" id="ARBA00004123"/>
    </source>
</evidence>
<dbReference type="Gene3D" id="1.20.140.80">
    <property type="entry name" value="Transcription factor DP"/>
    <property type="match status" value="1"/>
</dbReference>
<dbReference type="Proteomes" id="UP001633002">
    <property type="component" value="Unassembled WGS sequence"/>
</dbReference>
<dbReference type="SUPFAM" id="SSF46785">
    <property type="entry name" value="Winged helix' DNA-binding domain"/>
    <property type="match status" value="1"/>
</dbReference>